<evidence type="ECO:0000256" key="8">
    <source>
        <dbReference type="RuleBase" id="RU003953"/>
    </source>
</evidence>
<evidence type="ECO:0000256" key="1">
    <source>
        <dbReference type="ARBA" id="ARBA00001946"/>
    </source>
</evidence>
<dbReference type="InterPro" id="IPR043519">
    <property type="entry name" value="NT_sf"/>
</dbReference>
<keyword evidence="3" id="KW-0819">tRNA processing</keyword>
<reference evidence="11" key="1">
    <citation type="submission" date="2021-12" db="EMBL/GenBank/DDBJ databases">
        <authorList>
            <person name="Li Y."/>
        </authorList>
    </citation>
    <scope>NUCLEOTIDE SEQUENCE</scope>
    <source>
        <strain evidence="11">DKSPLA3</strain>
    </source>
</reference>
<keyword evidence="4" id="KW-0548">Nucleotidyltransferase</keyword>
<dbReference type="GO" id="GO:0008033">
    <property type="term" value="P:tRNA processing"/>
    <property type="evidence" value="ECO:0007669"/>
    <property type="project" value="UniProtKB-KW"/>
</dbReference>
<dbReference type="InterPro" id="IPR002646">
    <property type="entry name" value="PolA_pol_head_dom"/>
</dbReference>
<name>A0A9X1NUW2_9HYPH</name>
<gene>
    <name evidence="11" type="ORF">LRX75_21145</name>
</gene>
<dbReference type="GO" id="GO:0000049">
    <property type="term" value="F:tRNA binding"/>
    <property type="evidence" value="ECO:0007669"/>
    <property type="project" value="TreeGrafter"/>
</dbReference>
<organism evidence="11 12">
    <name type="scientific">Rhizobium quercicola</name>
    <dbReference type="NCBI Taxonomy" id="2901226"/>
    <lineage>
        <taxon>Bacteria</taxon>
        <taxon>Pseudomonadati</taxon>
        <taxon>Pseudomonadota</taxon>
        <taxon>Alphaproteobacteria</taxon>
        <taxon>Hyphomicrobiales</taxon>
        <taxon>Rhizobiaceae</taxon>
        <taxon>Rhizobium/Agrobacterium group</taxon>
        <taxon>Rhizobium</taxon>
    </lineage>
</organism>
<dbReference type="Gene3D" id="3.30.460.10">
    <property type="entry name" value="Beta Polymerase, domain 2"/>
    <property type="match status" value="1"/>
</dbReference>
<keyword evidence="12" id="KW-1185">Reference proteome</keyword>
<dbReference type="InterPro" id="IPR050264">
    <property type="entry name" value="Bact_CCA-adding_enz_type3_sf"/>
</dbReference>
<dbReference type="InterPro" id="IPR032828">
    <property type="entry name" value="PolyA_RNA-bd"/>
</dbReference>
<evidence type="ECO:0000259" key="9">
    <source>
        <dbReference type="Pfam" id="PF01743"/>
    </source>
</evidence>
<comment type="caution">
    <text evidence="11">The sequence shown here is derived from an EMBL/GenBank/DDBJ whole genome shotgun (WGS) entry which is preliminary data.</text>
</comment>
<dbReference type="Pfam" id="PF01743">
    <property type="entry name" value="PolyA_pol"/>
    <property type="match status" value="1"/>
</dbReference>
<accession>A0A9X1NUW2</accession>
<keyword evidence="5" id="KW-0479">Metal-binding</keyword>
<dbReference type="SUPFAM" id="SSF81891">
    <property type="entry name" value="Poly A polymerase C-terminal region-like"/>
    <property type="match status" value="1"/>
</dbReference>
<evidence type="ECO:0000313" key="12">
    <source>
        <dbReference type="Proteomes" id="UP001139089"/>
    </source>
</evidence>
<dbReference type="GO" id="GO:0000166">
    <property type="term" value="F:nucleotide binding"/>
    <property type="evidence" value="ECO:0007669"/>
    <property type="project" value="UniProtKB-KW"/>
</dbReference>
<feature type="domain" description="Poly A polymerase head" evidence="9">
    <location>
        <begin position="34"/>
        <end position="155"/>
    </location>
</feature>
<protein>
    <submittedName>
        <fullName evidence="11">CCA tRNA nucleotidyltransferase</fullName>
    </submittedName>
</protein>
<evidence type="ECO:0000256" key="5">
    <source>
        <dbReference type="ARBA" id="ARBA00022723"/>
    </source>
</evidence>
<dbReference type="Proteomes" id="UP001139089">
    <property type="component" value="Unassembled WGS sequence"/>
</dbReference>
<dbReference type="RefSeq" id="WP_231816626.1">
    <property type="nucleotide sequence ID" value="NZ_JAJOZR010000017.1"/>
</dbReference>
<dbReference type="EMBL" id="JAJOZR010000017">
    <property type="protein sequence ID" value="MCD7111547.1"/>
    <property type="molecule type" value="Genomic_DNA"/>
</dbReference>
<comment type="similarity">
    <text evidence="8">Belongs to the tRNA nucleotidyltransferase/poly(A) polymerase family.</text>
</comment>
<dbReference type="PANTHER" id="PTHR46173:SF1">
    <property type="entry name" value="CCA TRNA NUCLEOTIDYLTRANSFERASE 1, MITOCHONDRIAL"/>
    <property type="match status" value="1"/>
</dbReference>
<evidence type="ECO:0000256" key="3">
    <source>
        <dbReference type="ARBA" id="ARBA00022694"/>
    </source>
</evidence>
<comment type="cofactor">
    <cofactor evidence="1">
        <name>Mg(2+)</name>
        <dbReference type="ChEBI" id="CHEBI:18420"/>
    </cofactor>
</comment>
<evidence type="ECO:0000313" key="11">
    <source>
        <dbReference type="EMBL" id="MCD7111547.1"/>
    </source>
</evidence>
<keyword evidence="8" id="KW-0694">RNA-binding</keyword>
<dbReference type="CDD" id="cd05398">
    <property type="entry name" value="NT_ClassII-CCAase"/>
    <property type="match status" value="1"/>
</dbReference>
<dbReference type="Gene3D" id="1.10.3090.10">
    <property type="entry name" value="cca-adding enzyme, domain 2"/>
    <property type="match status" value="1"/>
</dbReference>
<evidence type="ECO:0000256" key="6">
    <source>
        <dbReference type="ARBA" id="ARBA00022741"/>
    </source>
</evidence>
<evidence type="ECO:0000259" key="10">
    <source>
        <dbReference type="Pfam" id="PF12627"/>
    </source>
</evidence>
<dbReference type="SUPFAM" id="SSF81301">
    <property type="entry name" value="Nucleotidyltransferase"/>
    <property type="match status" value="1"/>
</dbReference>
<keyword evidence="7" id="KW-0460">Magnesium</keyword>
<dbReference type="Pfam" id="PF12627">
    <property type="entry name" value="PolyA_pol_RNAbd"/>
    <property type="match status" value="1"/>
</dbReference>
<dbReference type="GO" id="GO:0046872">
    <property type="term" value="F:metal ion binding"/>
    <property type="evidence" value="ECO:0007669"/>
    <property type="project" value="UniProtKB-KW"/>
</dbReference>
<evidence type="ECO:0000256" key="2">
    <source>
        <dbReference type="ARBA" id="ARBA00022679"/>
    </source>
</evidence>
<sequence>MTTAALSVTDQPWFQALPLRRVFDLLNADGGEVRVVGGAVRNALMGVAVSDVDLATTLTPDVVTARATAAGIKVVPTGLAHGTVTLVVDGTPFEVTTLRRDISTDGRHAEVAFGTDWAADAARRDLTMNALYATASGEVIDLVGGAADIERGMVRFIGPAAERVAEDYLRILRFFRFFAWYGAFRPDADGLRASAQAKSKLATLSAERVWGELKKLLSAKDPGRALLWMRTSGVLTEILPESEKWGIDAIPGLVATEQALGWPVDPLLRLAAMVPPDAERLEAMAARLRFSKADGAALQAFAGAGTIKDGTAEAALDRMLYRQGPNGIVFRLKLALAFARQKAEGDGDAMAMVARLGRLLDRASIWQKPVFPISGSDLITAGIAPGPAMGGVLADLEEAWIASGFRESRDSLLARVTDMPQTRR</sequence>
<evidence type="ECO:0000256" key="7">
    <source>
        <dbReference type="ARBA" id="ARBA00022842"/>
    </source>
</evidence>
<evidence type="ECO:0000256" key="4">
    <source>
        <dbReference type="ARBA" id="ARBA00022695"/>
    </source>
</evidence>
<keyword evidence="2 8" id="KW-0808">Transferase</keyword>
<feature type="domain" description="tRNA nucleotidyltransferase/poly(A) polymerase RNA and SrmB- binding" evidence="10">
    <location>
        <begin position="184"/>
        <end position="242"/>
    </location>
</feature>
<proteinExistence type="inferred from homology"/>
<dbReference type="PANTHER" id="PTHR46173">
    <property type="entry name" value="CCA TRNA NUCLEOTIDYLTRANSFERASE 1, MITOCHONDRIAL"/>
    <property type="match status" value="1"/>
</dbReference>
<dbReference type="GO" id="GO:0016779">
    <property type="term" value="F:nucleotidyltransferase activity"/>
    <property type="evidence" value="ECO:0007669"/>
    <property type="project" value="UniProtKB-KW"/>
</dbReference>
<keyword evidence="6" id="KW-0547">Nucleotide-binding</keyword>
<dbReference type="AlphaFoldDB" id="A0A9X1NUW2"/>